<name>A0AC59Z5X3_RANTA</name>
<accession>A0AC59Z5X3</accession>
<evidence type="ECO:0000313" key="1">
    <source>
        <dbReference type="EMBL" id="CAN0254302.1"/>
    </source>
</evidence>
<evidence type="ECO:0000313" key="2">
    <source>
        <dbReference type="Proteomes" id="UP001162501"/>
    </source>
</evidence>
<proteinExistence type="predicted"/>
<organism evidence="1 2">
    <name type="scientific">Rangifer tarandus platyrhynchus</name>
    <name type="common">Svalbard reindeer</name>
    <dbReference type="NCBI Taxonomy" id="3082113"/>
    <lineage>
        <taxon>Eukaryota</taxon>
        <taxon>Metazoa</taxon>
        <taxon>Chordata</taxon>
        <taxon>Craniata</taxon>
        <taxon>Vertebrata</taxon>
        <taxon>Euteleostomi</taxon>
        <taxon>Mammalia</taxon>
        <taxon>Eutheria</taxon>
        <taxon>Laurasiatheria</taxon>
        <taxon>Artiodactyla</taxon>
        <taxon>Ruminantia</taxon>
        <taxon>Pecora</taxon>
        <taxon>Cervidae</taxon>
        <taxon>Odocoileinae</taxon>
        <taxon>Rangifer</taxon>
    </lineage>
</organism>
<dbReference type="EMBL" id="OX596108">
    <property type="protein sequence ID" value="CAN0254302.1"/>
    <property type="molecule type" value="Genomic_DNA"/>
</dbReference>
<reference evidence="1" key="2">
    <citation type="submission" date="2025-03" db="EMBL/GenBank/DDBJ databases">
        <authorList>
            <consortium name="ELIXIR-Norway"/>
            <consortium name="Elixir Norway"/>
        </authorList>
    </citation>
    <scope>NUCLEOTIDE SEQUENCE</scope>
</reference>
<dbReference type="Proteomes" id="UP001162501">
    <property type="component" value="Chromosome 24"/>
</dbReference>
<gene>
    <name evidence="1" type="ORF">MRATA1EN22A_LOCUS14409</name>
</gene>
<protein>
    <submittedName>
        <fullName evidence="1">Uncharacterized protein</fullName>
    </submittedName>
</protein>
<sequence length="81" mass="9192">MEPPYFMTVHQKVKVRRLLSHFLLAERWRYVSNCSWPGPAALWRVFVQRFHSAQHGEGEGGAGRGFALPRPEELVRSGSAG</sequence>
<reference evidence="1" key="1">
    <citation type="submission" date="2023-05" db="EMBL/GenBank/DDBJ databases">
        <authorList>
            <consortium name="ELIXIR-Norway"/>
        </authorList>
    </citation>
    <scope>NUCLEOTIDE SEQUENCE</scope>
</reference>